<dbReference type="PANTHER" id="PTHR35076:SF1">
    <property type="entry name" value="TUBULIN EPSILON AND DELTA COMPLEX PROTEIN 1"/>
    <property type="match status" value="1"/>
</dbReference>
<proteinExistence type="predicted"/>
<dbReference type="AlphaFoldDB" id="A0A7S0NKX1"/>
<gene>
    <name evidence="2" type="ORF">MCOM1403_LOCUS6163</name>
</gene>
<name>A0A7S0NKX1_MICPS</name>
<organism evidence="2">
    <name type="scientific">Micromonas pusilla</name>
    <name type="common">Picoplanktonic green alga</name>
    <name type="synonym">Chromulina pusilla</name>
    <dbReference type="NCBI Taxonomy" id="38833"/>
    <lineage>
        <taxon>Eukaryota</taxon>
        <taxon>Viridiplantae</taxon>
        <taxon>Chlorophyta</taxon>
        <taxon>Mamiellophyceae</taxon>
        <taxon>Mamiellales</taxon>
        <taxon>Mamiellaceae</taxon>
        <taxon>Micromonas</taxon>
    </lineage>
</organism>
<accession>A0A7S0NKX1</accession>
<dbReference type="InterPro" id="IPR043535">
    <property type="entry name" value="TEDC1"/>
</dbReference>
<feature type="region of interest" description="Disordered" evidence="1">
    <location>
        <begin position="493"/>
        <end position="512"/>
    </location>
</feature>
<feature type="region of interest" description="Disordered" evidence="1">
    <location>
        <begin position="383"/>
        <end position="408"/>
    </location>
</feature>
<evidence type="ECO:0008006" key="3">
    <source>
        <dbReference type="Google" id="ProtNLM"/>
    </source>
</evidence>
<sequence length="564" mass="59324">MNAGDARSRRAVAAELARTAEDETCARVARWHLRRHDYPHVDELETCDARGGDSRPLLLALAWMVQRDDFFARAHADAFAPSFIDAPAASSDLDASTPPFPADSACGAASSAADERDVAQLLETSRNASLASAAAEAAAKEEGARVDACAAALAAVERVAQSPATASGRRWPPPPPSEAHDVAVGKQTSALAARLQQMFSRVRELERERAIGRHDLHAEQTRAGRRRGGRTSAGFEHLGQSHLDATPKGSYEVRLVRDDDARGAHLRAMRRTLAANVAANDAIGSSATFWAWMESVLALEEREELEGGGDAGGGDGGDVTRGRRGGGSGAHPGAPSLARALRDVQANVKTVADALRERRRDIERAAKAWDAEKASVAARAGTAAGMAAAERRRSGSPDGDGGGSSADAVERASFRASEELNARAAKAASALPGLAQIRDAVAAADAERAAAGVLGECGVLGEGGTRVASEEFPPGVAERLVARGASFDGAFFDGASSPSSRRRRRPSRIAGSEAAKDALERLLPALEDSERALDDVRSRSRGILKDAVDRRFGRDRLVSTHGWE</sequence>
<dbReference type="PANTHER" id="PTHR35076">
    <property type="entry name" value="TUBULIN EPSILON AND DELTA COMPLEX PROTEIN 1"/>
    <property type="match status" value="1"/>
</dbReference>
<reference evidence="2" key="1">
    <citation type="submission" date="2021-01" db="EMBL/GenBank/DDBJ databases">
        <authorList>
            <person name="Corre E."/>
            <person name="Pelletier E."/>
            <person name="Niang G."/>
            <person name="Scheremetjew M."/>
            <person name="Finn R."/>
            <person name="Kale V."/>
            <person name="Holt S."/>
            <person name="Cochrane G."/>
            <person name="Meng A."/>
            <person name="Brown T."/>
            <person name="Cohen L."/>
        </authorList>
    </citation>
    <scope>NUCLEOTIDE SEQUENCE</scope>
    <source>
        <strain evidence="2">CCMP1723</strain>
    </source>
</reference>
<feature type="compositionally biased region" description="Gly residues" evidence="1">
    <location>
        <begin position="308"/>
        <end position="330"/>
    </location>
</feature>
<feature type="region of interest" description="Disordered" evidence="1">
    <location>
        <begin position="303"/>
        <end position="335"/>
    </location>
</feature>
<dbReference type="EMBL" id="HBEQ01007743">
    <property type="protein sequence ID" value="CAD8518737.1"/>
    <property type="molecule type" value="Transcribed_RNA"/>
</dbReference>
<evidence type="ECO:0000313" key="2">
    <source>
        <dbReference type="EMBL" id="CAD8518737.1"/>
    </source>
</evidence>
<evidence type="ECO:0000256" key="1">
    <source>
        <dbReference type="SAM" id="MobiDB-lite"/>
    </source>
</evidence>
<protein>
    <recommendedName>
        <fullName evidence="3">Tubulin epsilon and delta complex protein 1 domain-containing protein</fullName>
    </recommendedName>
</protein>